<dbReference type="AlphaFoldDB" id="A0A4Z1HRK1"/>
<accession>A0A4Z1HRK1</accession>
<keyword evidence="4" id="KW-1185">Reference proteome</keyword>
<organism evidence="3 4">
    <name type="scientific">Botryotinia convoluta</name>
    <dbReference type="NCBI Taxonomy" id="54673"/>
    <lineage>
        <taxon>Eukaryota</taxon>
        <taxon>Fungi</taxon>
        <taxon>Dikarya</taxon>
        <taxon>Ascomycota</taxon>
        <taxon>Pezizomycotina</taxon>
        <taxon>Leotiomycetes</taxon>
        <taxon>Helotiales</taxon>
        <taxon>Sclerotiniaceae</taxon>
        <taxon>Botryotinia</taxon>
    </lineage>
</organism>
<protein>
    <submittedName>
        <fullName evidence="3">Uncharacterized protein</fullName>
    </submittedName>
</protein>
<evidence type="ECO:0000256" key="1">
    <source>
        <dbReference type="SAM" id="Coils"/>
    </source>
</evidence>
<feature type="coiled-coil region" evidence="1">
    <location>
        <begin position="47"/>
        <end position="152"/>
    </location>
</feature>
<evidence type="ECO:0000256" key="2">
    <source>
        <dbReference type="SAM" id="MobiDB-lite"/>
    </source>
</evidence>
<comment type="caution">
    <text evidence="3">The sequence shown here is derived from an EMBL/GenBank/DDBJ whole genome shotgun (WGS) entry which is preliminary data.</text>
</comment>
<sequence length="449" mass="51288">MSKRHNKNGSQKKAGNATNNDTKLACAQETPVMDNPIELIQRLQTCFQSQETDSNALRSEMRRLEDKLKDTQSTLKNTREQSQVEISGLNLVINNLESNLENLREELQNKDQAFAELEEQYGDDVLDYEGGIKTSKVEKEKLQATVKELKSAIQAGCITTEVLKKDFDKELWTHRSEVESLKATFLKLQQKNMSKDIEVKPEPSNIDKCIPSASTDKANADCENCVLQSAQIKDMKINLAVLSRSLTQNDIGILRGLFVNTHNGEMTTFGAEFTPMQAGRKRDWQNSLLEMVRGRVSSQKNGPSEYRALVRKWQTSYSYLESLEISQYGISIETFARHKNSPRIQKLLDMRYEMKKFKTVQLSDTAFERSFQEIMRAVEAMEECQLPTSSQSNVDEDENVESTTDPVFLSMCSEYNEAAEYEKRRRKSDWKLGHNGQNMGDSIVDRTSY</sequence>
<dbReference type="OrthoDB" id="3548331at2759"/>
<feature type="compositionally biased region" description="Polar residues" evidence="2">
    <location>
        <begin position="8"/>
        <end position="22"/>
    </location>
</feature>
<keyword evidence="1" id="KW-0175">Coiled coil</keyword>
<feature type="region of interest" description="Disordered" evidence="2">
    <location>
        <begin position="1"/>
        <end position="22"/>
    </location>
</feature>
<reference evidence="3 4" key="1">
    <citation type="submission" date="2017-12" db="EMBL/GenBank/DDBJ databases">
        <title>Comparative genomics of Botrytis spp.</title>
        <authorList>
            <person name="Valero-Jimenez C.A."/>
            <person name="Tapia P."/>
            <person name="Veloso J."/>
            <person name="Silva-Moreno E."/>
            <person name="Staats M."/>
            <person name="Valdes J.H."/>
            <person name="Van Kan J.A.L."/>
        </authorList>
    </citation>
    <scope>NUCLEOTIDE SEQUENCE [LARGE SCALE GENOMIC DNA]</scope>
    <source>
        <strain evidence="3 4">MUCL11595</strain>
    </source>
</reference>
<gene>
    <name evidence="3" type="ORF">BCON_0155g00220</name>
</gene>
<dbReference type="EMBL" id="PQXN01000155">
    <property type="protein sequence ID" value="TGO51739.1"/>
    <property type="molecule type" value="Genomic_DNA"/>
</dbReference>
<proteinExistence type="predicted"/>
<dbReference type="Proteomes" id="UP000297527">
    <property type="component" value="Unassembled WGS sequence"/>
</dbReference>
<evidence type="ECO:0000313" key="4">
    <source>
        <dbReference type="Proteomes" id="UP000297527"/>
    </source>
</evidence>
<evidence type="ECO:0000313" key="3">
    <source>
        <dbReference type="EMBL" id="TGO51739.1"/>
    </source>
</evidence>
<name>A0A4Z1HRK1_9HELO</name>